<sequence>MSTPLPGTAERVPTSTHEAINEQLRQEIGERLQYYATNPDEIDDRLAELEREWDIERTLEANASGLILVLLGLGATVDRRFLVGPVVIAAFLFQHALQGWCPPVPVLRRLGVRTQREIDAERRAIKAIRDSQ</sequence>
<evidence type="ECO:0000313" key="2">
    <source>
        <dbReference type="Proteomes" id="UP000434101"/>
    </source>
</evidence>
<dbReference type="Gene3D" id="6.10.140.1340">
    <property type="match status" value="1"/>
</dbReference>
<accession>A0A6B0VRQ0</accession>
<dbReference type="RefSeq" id="WP_160067915.1">
    <property type="nucleotide sequence ID" value="NZ_WUYX01000071.1"/>
</dbReference>
<keyword evidence="2" id="KW-1185">Reference proteome</keyword>
<proteinExistence type="predicted"/>
<reference evidence="1 2" key="1">
    <citation type="submission" date="2020-01" db="EMBL/GenBank/DDBJ databases">
        <title>Natronorubrum sp. JWXQ-INN 674 isolated from Inner Mongolia Autonomous Region of China.</title>
        <authorList>
            <person name="Xue Q."/>
        </authorList>
    </citation>
    <scope>NUCLEOTIDE SEQUENCE [LARGE SCALE GENOMIC DNA]</scope>
    <source>
        <strain evidence="1 2">JWXQ-INN-674</strain>
    </source>
</reference>
<comment type="caution">
    <text evidence="1">The sequence shown here is derived from an EMBL/GenBank/DDBJ whole genome shotgun (WGS) entry which is preliminary data.</text>
</comment>
<name>A0A6B0VRQ0_9EURY</name>
<dbReference type="Proteomes" id="UP000434101">
    <property type="component" value="Unassembled WGS sequence"/>
</dbReference>
<organism evidence="1 2">
    <name type="scientific">Natronorubrum halalkaliphilum</name>
    <dbReference type="NCBI Taxonomy" id="2691917"/>
    <lineage>
        <taxon>Archaea</taxon>
        <taxon>Methanobacteriati</taxon>
        <taxon>Methanobacteriota</taxon>
        <taxon>Stenosarchaea group</taxon>
        <taxon>Halobacteria</taxon>
        <taxon>Halobacteriales</taxon>
        <taxon>Natrialbaceae</taxon>
        <taxon>Natronorubrum</taxon>
    </lineage>
</organism>
<evidence type="ECO:0000313" key="1">
    <source>
        <dbReference type="EMBL" id="MXV64531.1"/>
    </source>
</evidence>
<dbReference type="AlphaFoldDB" id="A0A6B0VRQ0"/>
<dbReference type="EMBL" id="WUYX01000071">
    <property type="protein sequence ID" value="MXV64531.1"/>
    <property type="molecule type" value="Genomic_DNA"/>
</dbReference>
<evidence type="ECO:0008006" key="3">
    <source>
        <dbReference type="Google" id="ProtNLM"/>
    </source>
</evidence>
<protein>
    <recommendedName>
        <fullName evidence="3">DUF2892 domain-containing protein</fullName>
    </recommendedName>
</protein>
<dbReference type="OrthoDB" id="198027at2157"/>
<gene>
    <name evidence="1" type="ORF">GS429_21140</name>
</gene>